<name>A0ABD1T7U9_9LAMI</name>
<gene>
    <name evidence="1" type="ORF">Fot_32462</name>
</gene>
<sequence>MKFNAYSWNVYETKSKVNTNYSWDDLFDSNKKCIWKESEYEFVHYYNMSEYGVYREEIIVENEEGNVEDQVHMEESEIEQGQLNMEQTHDEVLMYSDYETHEDLEPNTRAENSTLNIDIGIHKVNAQATNGEDIEYSEEDELESLDNDNEDAIRKTSRQFYFNPRTDMECTRFGTFEESVESSNN</sequence>
<evidence type="ECO:0000313" key="2">
    <source>
        <dbReference type="Proteomes" id="UP001604277"/>
    </source>
</evidence>
<keyword evidence="2" id="KW-1185">Reference proteome</keyword>
<protein>
    <submittedName>
        <fullName evidence="1">Uncharacterized protein</fullName>
    </submittedName>
</protein>
<dbReference type="AlphaFoldDB" id="A0ABD1T7U9"/>
<reference evidence="2" key="1">
    <citation type="submission" date="2024-07" db="EMBL/GenBank/DDBJ databases">
        <title>Two chromosome-level genome assemblies of Korean endemic species Abeliophyllum distichum and Forsythia ovata (Oleaceae).</title>
        <authorList>
            <person name="Jang H."/>
        </authorList>
    </citation>
    <scope>NUCLEOTIDE SEQUENCE [LARGE SCALE GENOMIC DNA]</scope>
</reference>
<dbReference type="EMBL" id="JBFOLJ010000009">
    <property type="protein sequence ID" value="KAL2508815.1"/>
    <property type="molecule type" value="Genomic_DNA"/>
</dbReference>
<accession>A0ABD1T7U9</accession>
<evidence type="ECO:0000313" key="1">
    <source>
        <dbReference type="EMBL" id="KAL2508815.1"/>
    </source>
</evidence>
<proteinExistence type="predicted"/>
<dbReference type="Proteomes" id="UP001604277">
    <property type="component" value="Unassembled WGS sequence"/>
</dbReference>
<comment type="caution">
    <text evidence="1">The sequence shown here is derived from an EMBL/GenBank/DDBJ whole genome shotgun (WGS) entry which is preliminary data.</text>
</comment>
<organism evidence="1 2">
    <name type="scientific">Forsythia ovata</name>
    <dbReference type="NCBI Taxonomy" id="205694"/>
    <lineage>
        <taxon>Eukaryota</taxon>
        <taxon>Viridiplantae</taxon>
        <taxon>Streptophyta</taxon>
        <taxon>Embryophyta</taxon>
        <taxon>Tracheophyta</taxon>
        <taxon>Spermatophyta</taxon>
        <taxon>Magnoliopsida</taxon>
        <taxon>eudicotyledons</taxon>
        <taxon>Gunneridae</taxon>
        <taxon>Pentapetalae</taxon>
        <taxon>asterids</taxon>
        <taxon>lamiids</taxon>
        <taxon>Lamiales</taxon>
        <taxon>Oleaceae</taxon>
        <taxon>Forsythieae</taxon>
        <taxon>Forsythia</taxon>
    </lineage>
</organism>